<name>A0A833YSR7_9CHIR</name>
<accession>A0A833YSR7</accession>
<dbReference type="AlphaFoldDB" id="A0A833YSR7"/>
<comment type="caution">
    <text evidence="2">The sequence shown here is derived from an EMBL/GenBank/DDBJ whole genome shotgun (WGS) entry which is preliminary data.</text>
</comment>
<evidence type="ECO:0000313" key="2">
    <source>
        <dbReference type="EMBL" id="KAF6081897.1"/>
    </source>
</evidence>
<sequence length="122" mass="12564">MALGSGGCTRGRGAGLLPADEPHLRAVSEPSQAEKHPGTLLSFLPASPGPFQAQTVKNKTYLGMFFGLHFLQTGASPCIVPTPRSSSSMGGRKLTTEGRKSGLGRQPGSLYVTHGTEAGEAG</sequence>
<dbReference type="EMBL" id="JABVXQ010000013">
    <property type="protein sequence ID" value="KAF6081897.1"/>
    <property type="molecule type" value="Genomic_DNA"/>
</dbReference>
<proteinExistence type="predicted"/>
<reference evidence="2 3" key="1">
    <citation type="journal article" date="2020" name="Nature">
        <title>Six reference-quality genomes reveal evolution of bat adaptations.</title>
        <authorList>
            <person name="Jebb D."/>
            <person name="Huang Z."/>
            <person name="Pippel M."/>
            <person name="Hughes G.M."/>
            <person name="Lavrichenko K."/>
            <person name="Devanna P."/>
            <person name="Winkler S."/>
            <person name="Jermiin L.S."/>
            <person name="Skirmuntt E.C."/>
            <person name="Katzourakis A."/>
            <person name="Burkitt-Gray L."/>
            <person name="Ray D.A."/>
            <person name="Sullivan K.A.M."/>
            <person name="Roscito J.G."/>
            <person name="Kirilenko B.M."/>
            <person name="Davalos L.M."/>
            <person name="Corthals A.P."/>
            <person name="Power M.L."/>
            <person name="Jones G."/>
            <person name="Ransome R.D."/>
            <person name="Dechmann D.K.N."/>
            <person name="Locatelli A.G."/>
            <person name="Puechmaille S.J."/>
            <person name="Fedrigo O."/>
            <person name="Jarvis E.D."/>
            <person name="Hiller M."/>
            <person name="Vernes S.C."/>
            <person name="Myers E.W."/>
            <person name="Teeling E.C."/>
        </authorList>
    </citation>
    <scope>NUCLEOTIDE SEQUENCE [LARGE SCALE GENOMIC DNA]</scope>
    <source>
        <strain evidence="2">Bat1K_MPI-CBG_1</strain>
    </source>
</reference>
<feature type="compositionally biased region" description="Gly residues" evidence="1">
    <location>
        <begin position="1"/>
        <end position="14"/>
    </location>
</feature>
<feature type="region of interest" description="Disordered" evidence="1">
    <location>
        <begin position="1"/>
        <end position="38"/>
    </location>
</feature>
<evidence type="ECO:0000256" key="1">
    <source>
        <dbReference type="SAM" id="MobiDB-lite"/>
    </source>
</evidence>
<feature type="region of interest" description="Disordered" evidence="1">
    <location>
        <begin position="81"/>
        <end position="122"/>
    </location>
</feature>
<feature type="compositionally biased region" description="Basic and acidic residues" evidence="1">
    <location>
        <begin position="20"/>
        <end position="37"/>
    </location>
</feature>
<gene>
    <name evidence="2" type="ORF">HJG60_008888</name>
</gene>
<organism evidence="2 3">
    <name type="scientific">Phyllostomus discolor</name>
    <name type="common">pale spear-nosed bat</name>
    <dbReference type="NCBI Taxonomy" id="89673"/>
    <lineage>
        <taxon>Eukaryota</taxon>
        <taxon>Metazoa</taxon>
        <taxon>Chordata</taxon>
        <taxon>Craniata</taxon>
        <taxon>Vertebrata</taxon>
        <taxon>Euteleostomi</taxon>
        <taxon>Mammalia</taxon>
        <taxon>Eutheria</taxon>
        <taxon>Laurasiatheria</taxon>
        <taxon>Chiroptera</taxon>
        <taxon>Yangochiroptera</taxon>
        <taxon>Phyllostomidae</taxon>
        <taxon>Phyllostominae</taxon>
        <taxon>Phyllostomus</taxon>
    </lineage>
</organism>
<dbReference type="Proteomes" id="UP000664940">
    <property type="component" value="Unassembled WGS sequence"/>
</dbReference>
<protein>
    <submittedName>
        <fullName evidence="2">Uncharacterized protein</fullName>
    </submittedName>
</protein>
<evidence type="ECO:0000313" key="3">
    <source>
        <dbReference type="Proteomes" id="UP000664940"/>
    </source>
</evidence>